<organism evidence="3 4">
    <name type="scientific">Neorhizobium galegae bv. orientalis str. HAMBI 540</name>
    <dbReference type="NCBI Taxonomy" id="1028800"/>
    <lineage>
        <taxon>Bacteria</taxon>
        <taxon>Pseudomonadati</taxon>
        <taxon>Pseudomonadota</taxon>
        <taxon>Alphaproteobacteria</taxon>
        <taxon>Hyphomicrobiales</taxon>
        <taxon>Rhizobiaceae</taxon>
        <taxon>Rhizobium/Agrobacterium group</taxon>
        <taxon>Neorhizobium</taxon>
    </lineage>
</organism>
<reference evidence="4" key="1">
    <citation type="journal article" date="2014" name="BMC Genomics">
        <title>Genome sequencing of two Neorhizobium galegae strains reveals a noeT gene responsible for the unusual acetylation of the nodulation factors.</title>
        <authorList>
            <person name="Osterman J."/>
            <person name="Marsh J."/>
            <person name="Laine P.K."/>
            <person name="Zeng Z."/>
            <person name="Alatalo E."/>
            <person name="Sullivan J.T."/>
            <person name="Young J.P."/>
            <person name="Thomas-Oates J."/>
            <person name="Paulin L."/>
            <person name="Lindstrom K."/>
        </authorList>
    </citation>
    <scope>NUCLEOTIDE SEQUENCE [LARGE SCALE GENOMIC DNA]</scope>
    <source>
        <strain evidence="4">HAMBI 540</strain>
    </source>
</reference>
<feature type="domain" description="DUF1468" evidence="2">
    <location>
        <begin position="12"/>
        <end position="147"/>
    </location>
</feature>
<evidence type="ECO:0000256" key="1">
    <source>
        <dbReference type="SAM" id="Phobius"/>
    </source>
</evidence>
<evidence type="ECO:0000313" key="4">
    <source>
        <dbReference type="Proteomes" id="UP000028181"/>
    </source>
</evidence>
<dbReference type="EMBL" id="HG938354">
    <property type="protein sequence ID" value="CDN51847.1"/>
    <property type="molecule type" value="Genomic_DNA"/>
</dbReference>
<dbReference type="RefSeq" id="WP_041365486.1">
    <property type="nucleotide sequence ID" value="NZ_HG938354.1"/>
</dbReference>
<keyword evidence="3" id="KW-0614">Plasmid</keyword>
<dbReference type="HOGENOM" id="CLU_1694449_0_0_5"/>
<dbReference type="KEGG" id="ngg:RG540_PA11710"/>
<evidence type="ECO:0000313" key="3">
    <source>
        <dbReference type="EMBL" id="CDN51847.1"/>
    </source>
</evidence>
<keyword evidence="1" id="KW-1133">Transmembrane helix</keyword>
<dbReference type="Proteomes" id="UP000028181">
    <property type="component" value="Plasmid pHAMBI540a"/>
</dbReference>
<feature type="transmembrane region" description="Helical" evidence="1">
    <location>
        <begin position="122"/>
        <end position="145"/>
    </location>
</feature>
<feature type="transmembrane region" description="Helical" evidence="1">
    <location>
        <begin position="71"/>
        <end position="92"/>
    </location>
</feature>
<keyword evidence="4" id="KW-1185">Reference proteome</keyword>
<feature type="transmembrane region" description="Helical" evidence="1">
    <location>
        <begin position="98"/>
        <end position="115"/>
    </location>
</feature>
<proteinExistence type="predicted"/>
<feature type="transmembrane region" description="Helical" evidence="1">
    <location>
        <begin position="7"/>
        <end position="24"/>
    </location>
</feature>
<gene>
    <name evidence="3" type="ORF">RG540_PA11710</name>
</gene>
<dbReference type="InterPro" id="IPR009936">
    <property type="entry name" value="DUF1468"/>
</dbReference>
<dbReference type="Pfam" id="PF07331">
    <property type="entry name" value="TctB"/>
    <property type="match status" value="1"/>
</dbReference>
<keyword evidence="1" id="KW-0812">Transmembrane</keyword>
<sequence>MIPLRSFDLGLSAVFALLGIYIAWQGTMFGYQDGSVPAAGFFPVWIGAGLALFSVLNLIKVLKRSGLFGSVETMEVVTVGLVSLALVCFVLISDVIGMLIASVPLMIAIGCVFGARDARSLISVSAISIAMAAILYLVFGMVLAIPLL</sequence>
<dbReference type="OrthoDB" id="8083987at2"/>
<feature type="transmembrane region" description="Helical" evidence="1">
    <location>
        <begin position="36"/>
        <end position="59"/>
    </location>
</feature>
<evidence type="ECO:0000259" key="2">
    <source>
        <dbReference type="Pfam" id="PF07331"/>
    </source>
</evidence>
<dbReference type="GeneID" id="24261100"/>
<dbReference type="AlphaFoldDB" id="A0A068T074"/>
<geneLocation type="plasmid" evidence="4">
    <name>II</name>
</geneLocation>
<protein>
    <recommendedName>
        <fullName evidence="2">DUF1468 domain-containing protein</fullName>
    </recommendedName>
</protein>
<name>A0A068T074_NEOGA</name>
<keyword evidence="1" id="KW-0472">Membrane</keyword>
<dbReference type="PATRIC" id="fig|1028800.3.peg.5802"/>
<accession>A0A068T074</accession>